<proteinExistence type="predicted"/>
<comment type="caution">
    <text evidence="1">The sequence shown here is derived from an EMBL/GenBank/DDBJ whole genome shotgun (WGS) entry which is preliminary data.</text>
</comment>
<dbReference type="EMBL" id="JBBPBN010000513">
    <property type="protein sequence ID" value="KAK8485196.1"/>
    <property type="molecule type" value="Genomic_DNA"/>
</dbReference>
<evidence type="ECO:0000313" key="2">
    <source>
        <dbReference type="Proteomes" id="UP001396334"/>
    </source>
</evidence>
<gene>
    <name evidence="1" type="ORF">V6N11_028203</name>
</gene>
<dbReference type="Proteomes" id="UP001396334">
    <property type="component" value="Unassembled WGS sequence"/>
</dbReference>
<organism evidence="1 2">
    <name type="scientific">Hibiscus sabdariffa</name>
    <name type="common">roselle</name>
    <dbReference type="NCBI Taxonomy" id="183260"/>
    <lineage>
        <taxon>Eukaryota</taxon>
        <taxon>Viridiplantae</taxon>
        <taxon>Streptophyta</taxon>
        <taxon>Embryophyta</taxon>
        <taxon>Tracheophyta</taxon>
        <taxon>Spermatophyta</taxon>
        <taxon>Magnoliopsida</taxon>
        <taxon>eudicotyledons</taxon>
        <taxon>Gunneridae</taxon>
        <taxon>Pentapetalae</taxon>
        <taxon>rosids</taxon>
        <taxon>malvids</taxon>
        <taxon>Malvales</taxon>
        <taxon>Malvaceae</taxon>
        <taxon>Malvoideae</taxon>
        <taxon>Hibiscus</taxon>
    </lineage>
</organism>
<keyword evidence="2" id="KW-1185">Reference proteome</keyword>
<sequence length="37" mass="4202">MELTIIKSTPISILLLLLLLLYIPYFSTGSFDVSEKE</sequence>
<evidence type="ECO:0000313" key="1">
    <source>
        <dbReference type="EMBL" id="KAK8485196.1"/>
    </source>
</evidence>
<name>A0ABR1ZXU5_9ROSI</name>
<protein>
    <submittedName>
        <fullName evidence="1">Uncharacterized protein</fullName>
    </submittedName>
</protein>
<accession>A0ABR1ZXU5</accession>
<reference evidence="1 2" key="1">
    <citation type="journal article" date="2024" name="G3 (Bethesda)">
        <title>Genome assembly of Hibiscus sabdariffa L. provides insights into metabolisms of medicinal natural products.</title>
        <authorList>
            <person name="Kim T."/>
        </authorList>
    </citation>
    <scope>NUCLEOTIDE SEQUENCE [LARGE SCALE GENOMIC DNA]</scope>
    <source>
        <strain evidence="1">TK-2024</strain>
        <tissue evidence="1">Old leaves</tissue>
    </source>
</reference>
<feature type="non-terminal residue" evidence="1">
    <location>
        <position position="37"/>
    </location>
</feature>